<protein>
    <submittedName>
        <fullName evidence="6">IclR family transcriptional regulator</fullName>
    </submittedName>
</protein>
<dbReference type="Pfam" id="PF01614">
    <property type="entry name" value="IclR_C"/>
    <property type="match status" value="1"/>
</dbReference>
<accession>A0ABY4CLH1</accession>
<dbReference type="InterPro" id="IPR014757">
    <property type="entry name" value="Tscrpt_reg_IclR_C"/>
</dbReference>
<keyword evidence="3" id="KW-0804">Transcription</keyword>
<dbReference type="InterPro" id="IPR036388">
    <property type="entry name" value="WH-like_DNA-bd_sf"/>
</dbReference>
<dbReference type="Pfam" id="PF09339">
    <property type="entry name" value="HTH_IclR"/>
    <property type="match status" value="1"/>
</dbReference>
<dbReference type="InterPro" id="IPR050707">
    <property type="entry name" value="HTH_MetabolicPath_Reg"/>
</dbReference>
<feature type="domain" description="HTH iclR-type" evidence="4">
    <location>
        <begin position="6"/>
        <end position="68"/>
    </location>
</feature>
<evidence type="ECO:0000259" key="4">
    <source>
        <dbReference type="PROSITE" id="PS51077"/>
    </source>
</evidence>
<reference evidence="6" key="1">
    <citation type="submission" date="2021-12" db="EMBL/GenBank/DDBJ databases">
        <title>Alicyclobacillaceae gen. nov., sp. nov., isolated from chalcocite enrichment system.</title>
        <authorList>
            <person name="Jiang Z."/>
        </authorList>
    </citation>
    <scope>NUCLEOTIDE SEQUENCE</scope>
    <source>
        <strain evidence="6">MYW30-H2</strain>
    </source>
</reference>
<evidence type="ECO:0000256" key="1">
    <source>
        <dbReference type="ARBA" id="ARBA00023015"/>
    </source>
</evidence>
<keyword evidence="7" id="KW-1185">Reference proteome</keyword>
<dbReference type="Gene3D" id="3.30.450.40">
    <property type="match status" value="1"/>
</dbReference>
<proteinExistence type="predicted"/>
<organism evidence="6 7">
    <name type="scientific">Fodinisporobacter ferrooxydans</name>
    <dbReference type="NCBI Taxonomy" id="2901836"/>
    <lineage>
        <taxon>Bacteria</taxon>
        <taxon>Bacillati</taxon>
        <taxon>Bacillota</taxon>
        <taxon>Bacilli</taxon>
        <taxon>Bacillales</taxon>
        <taxon>Alicyclobacillaceae</taxon>
        <taxon>Fodinisporobacter</taxon>
    </lineage>
</organism>
<dbReference type="InterPro" id="IPR029016">
    <property type="entry name" value="GAF-like_dom_sf"/>
</dbReference>
<dbReference type="InterPro" id="IPR005471">
    <property type="entry name" value="Tscrpt_reg_IclR_N"/>
</dbReference>
<keyword evidence="2" id="KW-0238">DNA-binding</keyword>
<dbReference type="PROSITE" id="PS51077">
    <property type="entry name" value="HTH_ICLR"/>
    <property type="match status" value="1"/>
</dbReference>
<keyword evidence="1" id="KW-0805">Transcription regulation</keyword>
<evidence type="ECO:0000256" key="3">
    <source>
        <dbReference type="ARBA" id="ARBA00023163"/>
    </source>
</evidence>
<dbReference type="SUPFAM" id="SSF46785">
    <property type="entry name" value="Winged helix' DNA-binding domain"/>
    <property type="match status" value="1"/>
</dbReference>
<dbReference type="Gene3D" id="1.10.10.10">
    <property type="entry name" value="Winged helix-like DNA-binding domain superfamily/Winged helix DNA-binding domain"/>
    <property type="match status" value="1"/>
</dbReference>
<dbReference type="EMBL" id="CP089291">
    <property type="protein sequence ID" value="UOF90262.1"/>
    <property type="molecule type" value="Genomic_DNA"/>
</dbReference>
<evidence type="ECO:0000313" key="7">
    <source>
        <dbReference type="Proteomes" id="UP000830167"/>
    </source>
</evidence>
<dbReference type="RefSeq" id="WP_347436956.1">
    <property type="nucleotide sequence ID" value="NZ_CP089291.1"/>
</dbReference>
<dbReference type="SMART" id="SM00346">
    <property type="entry name" value="HTH_ICLR"/>
    <property type="match status" value="1"/>
</dbReference>
<evidence type="ECO:0000313" key="6">
    <source>
        <dbReference type="EMBL" id="UOF90262.1"/>
    </source>
</evidence>
<dbReference type="PROSITE" id="PS51078">
    <property type="entry name" value="ICLR_ED"/>
    <property type="match status" value="1"/>
</dbReference>
<gene>
    <name evidence="6" type="ORF">LSG31_20770</name>
</gene>
<evidence type="ECO:0000256" key="2">
    <source>
        <dbReference type="ARBA" id="ARBA00023125"/>
    </source>
</evidence>
<dbReference type="PANTHER" id="PTHR30136:SF24">
    <property type="entry name" value="HTH-TYPE TRANSCRIPTIONAL REPRESSOR ALLR"/>
    <property type="match status" value="1"/>
</dbReference>
<dbReference type="InterPro" id="IPR036390">
    <property type="entry name" value="WH_DNA-bd_sf"/>
</dbReference>
<name>A0ABY4CLH1_9BACL</name>
<dbReference type="PANTHER" id="PTHR30136">
    <property type="entry name" value="HELIX-TURN-HELIX TRANSCRIPTIONAL REGULATOR, ICLR FAMILY"/>
    <property type="match status" value="1"/>
</dbReference>
<feature type="domain" description="IclR-ED" evidence="5">
    <location>
        <begin position="69"/>
        <end position="252"/>
    </location>
</feature>
<dbReference type="Proteomes" id="UP000830167">
    <property type="component" value="Chromosome"/>
</dbReference>
<sequence length="262" mass="29284">MEEYTVKSVDKACMLMEIISDYEDGVGITELAEKVGMYKSTVHRLLNTLAARGYIEQDPGTGKYKLGYRVLDLGMKLLTGIDLRRESAPFLHKLAMESNEVVHLAVLDHGEIVYIDKVESSNTTRMHSRVGKRVPVHGTGLGKAILAFLPPSEAVAIIDRYGLKPITPYTITDRNQLLDALDETRKLGYALDIEENEIEVCCVAAPIWDYNNKVVAAISVSGPSFRMTHDRLQEMVPFVTQTAYQISERLGYRGFRLASAQE</sequence>
<evidence type="ECO:0000259" key="5">
    <source>
        <dbReference type="PROSITE" id="PS51078"/>
    </source>
</evidence>
<dbReference type="SUPFAM" id="SSF55781">
    <property type="entry name" value="GAF domain-like"/>
    <property type="match status" value="1"/>
</dbReference>